<sequence length="436" mass="49380">MLPEFWKEARDPSDIYASLSPLLFIAASSGITPLSMSGRKGFRKLKVTQFRLCVTFFNICVMIACYMQAILRNETIVGYFFDNEVSRIGNVLQLMSGIVVITVIYSVSMYKRHAIVGIVRNLANIDEQLLTLGVKVKYKKLLVYAYIHFVFQLTLNFVYLIGSYRLLTSMDIYPSASAYMTFFCPYIVTTVVVIMFSCIIKLISERFIVLNKVLVNMIEQFVNKTDVSRKKSIPFTREPSDKFMSWVTVLKTHDETIEEVAHIHDMLCDLATITNDFFTVQMLAITGIAFLIIVFDAYYVLGTYLGLASFRATAFIIFFSSQLILHAIEVCVIVHGSSEAVSQSQMTSIYVHKLLNLTKVESLKDILYKLSLQLIHRKVVFDAAGFFVLDRTLFFTICGATTTYLIILLQFSKENDTKLVIGDSTTTEATNASLIV</sequence>
<dbReference type="AlphaFoldDB" id="A0A7R8UG58"/>
<evidence type="ECO:0000256" key="2">
    <source>
        <dbReference type="ARBA" id="ARBA00022475"/>
    </source>
</evidence>
<dbReference type="OrthoDB" id="6366728at2759"/>
<evidence type="ECO:0000256" key="1">
    <source>
        <dbReference type="ARBA" id="ARBA00004651"/>
    </source>
</evidence>
<evidence type="ECO:0000256" key="4">
    <source>
        <dbReference type="ARBA" id="ARBA00022989"/>
    </source>
</evidence>
<feature type="transmembrane region" description="Helical" evidence="8">
    <location>
        <begin position="179"/>
        <end position="203"/>
    </location>
</feature>
<comment type="similarity">
    <text evidence="8">Belongs to the insect chemoreceptor superfamily. Gustatory receptor (GR) family.</text>
</comment>
<dbReference type="GO" id="GO:0005886">
    <property type="term" value="C:plasma membrane"/>
    <property type="evidence" value="ECO:0007669"/>
    <property type="project" value="UniProtKB-SubCell"/>
</dbReference>
<feature type="transmembrane region" description="Helical" evidence="8">
    <location>
        <begin position="313"/>
        <end position="336"/>
    </location>
</feature>
<keyword evidence="6 8" id="KW-0675">Receptor</keyword>
<feature type="transmembrane region" description="Helical" evidence="8">
    <location>
        <begin position="91"/>
        <end position="110"/>
    </location>
</feature>
<dbReference type="InParanoid" id="A0A7R8UG58"/>
<evidence type="ECO:0000256" key="8">
    <source>
        <dbReference type="RuleBase" id="RU363108"/>
    </source>
</evidence>
<dbReference type="Proteomes" id="UP000594454">
    <property type="component" value="Chromosome 1"/>
</dbReference>
<evidence type="ECO:0000313" key="10">
    <source>
        <dbReference type="Proteomes" id="UP000594454"/>
    </source>
</evidence>
<dbReference type="GO" id="GO:0007165">
    <property type="term" value="P:signal transduction"/>
    <property type="evidence" value="ECO:0007669"/>
    <property type="project" value="UniProtKB-KW"/>
</dbReference>
<feature type="transmembrane region" description="Helical" evidence="8">
    <location>
        <begin position="50"/>
        <end position="71"/>
    </location>
</feature>
<dbReference type="GO" id="GO:0007635">
    <property type="term" value="P:chemosensory behavior"/>
    <property type="evidence" value="ECO:0007669"/>
    <property type="project" value="TreeGrafter"/>
</dbReference>
<keyword evidence="4 8" id="KW-1133">Transmembrane helix</keyword>
<dbReference type="GO" id="GO:0050909">
    <property type="term" value="P:sensory perception of taste"/>
    <property type="evidence" value="ECO:0007669"/>
    <property type="project" value="InterPro"/>
</dbReference>
<feature type="transmembrane region" description="Helical" evidence="8">
    <location>
        <begin position="141"/>
        <end position="167"/>
    </location>
</feature>
<dbReference type="GO" id="GO:0043025">
    <property type="term" value="C:neuronal cell body"/>
    <property type="evidence" value="ECO:0007669"/>
    <property type="project" value="TreeGrafter"/>
</dbReference>
<dbReference type="PANTHER" id="PTHR21143">
    <property type="entry name" value="INVERTEBRATE GUSTATORY RECEPTOR"/>
    <property type="match status" value="1"/>
</dbReference>
<feature type="transmembrane region" description="Helical" evidence="8">
    <location>
        <begin position="15"/>
        <end position="38"/>
    </location>
</feature>
<evidence type="ECO:0000256" key="6">
    <source>
        <dbReference type="ARBA" id="ARBA00023170"/>
    </source>
</evidence>
<name>A0A7R8UG58_HERIL</name>
<keyword evidence="3 8" id="KW-0812">Transmembrane</keyword>
<dbReference type="GO" id="GO:0030425">
    <property type="term" value="C:dendrite"/>
    <property type="evidence" value="ECO:0007669"/>
    <property type="project" value="TreeGrafter"/>
</dbReference>
<organism evidence="9 10">
    <name type="scientific">Hermetia illucens</name>
    <name type="common">Black soldier fly</name>
    <dbReference type="NCBI Taxonomy" id="343691"/>
    <lineage>
        <taxon>Eukaryota</taxon>
        <taxon>Metazoa</taxon>
        <taxon>Ecdysozoa</taxon>
        <taxon>Arthropoda</taxon>
        <taxon>Hexapoda</taxon>
        <taxon>Insecta</taxon>
        <taxon>Pterygota</taxon>
        <taxon>Neoptera</taxon>
        <taxon>Endopterygota</taxon>
        <taxon>Diptera</taxon>
        <taxon>Brachycera</taxon>
        <taxon>Stratiomyomorpha</taxon>
        <taxon>Stratiomyidae</taxon>
        <taxon>Hermetiinae</taxon>
        <taxon>Hermetia</taxon>
    </lineage>
</organism>
<dbReference type="InterPro" id="IPR013604">
    <property type="entry name" value="7TM_chemorcpt"/>
</dbReference>
<accession>A0A7R8UG58</accession>
<evidence type="ECO:0000256" key="7">
    <source>
        <dbReference type="ARBA" id="ARBA00023224"/>
    </source>
</evidence>
<dbReference type="Pfam" id="PF08395">
    <property type="entry name" value="7tm_7"/>
    <property type="match status" value="1"/>
</dbReference>
<dbReference type="GO" id="GO:0008049">
    <property type="term" value="P:male courtship behavior"/>
    <property type="evidence" value="ECO:0007669"/>
    <property type="project" value="TreeGrafter"/>
</dbReference>
<dbReference type="GO" id="GO:0030424">
    <property type="term" value="C:axon"/>
    <property type="evidence" value="ECO:0007669"/>
    <property type="project" value="TreeGrafter"/>
</dbReference>
<evidence type="ECO:0000256" key="3">
    <source>
        <dbReference type="ARBA" id="ARBA00022692"/>
    </source>
</evidence>
<reference evidence="9 10" key="1">
    <citation type="submission" date="2020-11" db="EMBL/GenBank/DDBJ databases">
        <authorList>
            <person name="Wallbank WR R."/>
            <person name="Pardo Diaz C."/>
            <person name="Kozak K."/>
            <person name="Martin S."/>
            <person name="Jiggins C."/>
            <person name="Moest M."/>
            <person name="Warren A I."/>
            <person name="Generalovic N T."/>
            <person name="Byers J.R.P. K."/>
            <person name="Montejo-Kovacevich G."/>
            <person name="Yen C E."/>
        </authorList>
    </citation>
    <scope>NUCLEOTIDE SEQUENCE [LARGE SCALE GENOMIC DNA]</scope>
</reference>
<comment type="function">
    <text evidence="8">Gustatory receptor which mediates acceptance or avoidance behavior, depending on its substrates.</text>
</comment>
<protein>
    <recommendedName>
        <fullName evidence="8">Gustatory receptor</fullName>
    </recommendedName>
</protein>
<keyword evidence="5 8" id="KW-0472">Membrane</keyword>
<feature type="transmembrane region" description="Helical" evidence="8">
    <location>
        <begin position="282"/>
        <end position="301"/>
    </location>
</feature>
<keyword evidence="2 8" id="KW-1003">Cell membrane</keyword>
<dbReference type="EMBL" id="LR899009">
    <property type="protein sequence ID" value="CAD7079947.1"/>
    <property type="molecule type" value="Genomic_DNA"/>
</dbReference>
<gene>
    <name evidence="9" type="ORF">HERILL_LOCUS3130</name>
</gene>
<keyword evidence="10" id="KW-1185">Reference proteome</keyword>
<evidence type="ECO:0000313" key="9">
    <source>
        <dbReference type="EMBL" id="CAD7079947.1"/>
    </source>
</evidence>
<dbReference type="FunCoup" id="A0A7R8UG58">
    <property type="interactions" value="7"/>
</dbReference>
<proteinExistence type="inferred from homology"/>
<evidence type="ECO:0000256" key="5">
    <source>
        <dbReference type="ARBA" id="ARBA00023136"/>
    </source>
</evidence>
<comment type="subcellular location">
    <subcellularLocation>
        <location evidence="1 8">Cell membrane</location>
        <topology evidence="1 8">Multi-pass membrane protein</topology>
    </subcellularLocation>
</comment>
<dbReference type="PANTHER" id="PTHR21143:SF104">
    <property type="entry name" value="GUSTATORY RECEPTOR 8A-RELATED"/>
    <property type="match status" value="1"/>
</dbReference>
<dbReference type="OMA" id="YFMEATA"/>
<keyword evidence="7 8" id="KW-0807">Transducer</keyword>